<dbReference type="AlphaFoldDB" id="A0A6A3BYH1"/>
<accession>A0A6A3BYH1</accession>
<sequence length="138" mass="15522">MTRSNQNRVISFLGLLGRPTDWFCRKFYNICEEEVPTSKVEDHSRICAVADRCDQKGLSVDERLVRIAEMLEKMTDLFANNAMQHSGSPDVAKISNSSVTEESDVPSPKLSDWSRRGSEDMLDCFPEVDNSILMVGGM</sequence>
<gene>
    <name evidence="2" type="ORF">F3Y22_tig00019229pilonHSYRG00009</name>
</gene>
<organism evidence="2">
    <name type="scientific">Hibiscus syriacus</name>
    <name type="common">Rose of Sharon</name>
    <dbReference type="NCBI Taxonomy" id="106335"/>
    <lineage>
        <taxon>Eukaryota</taxon>
        <taxon>Viridiplantae</taxon>
        <taxon>Streptophyta</taxon>
        <taxon>Embryophyta</taxon>
        <taxon>Tracheophyta</taxon>
        <taxon>Spermatophyta</taxon>
        <taxon>Magnoliopsida</taxon>
        <taxon>eudicotyledons</taxon>
        <taxon>Gunneridae</taxon>
        <taxon>Pentapetalae</taxon>
        <taxon>rosids</taxon>
        <taxon>malvids</taxon>
        <taxon>Malvales</taxon>
        <taxon>Malvaceae</taxon>
        <taxon>Malvoideae</taxon>
        <taxon>Hibiscus</taxon>
    </lineage>
</organism>
<evidence type="ECO:0000313" key="2">
    <source>
        <dbReference type="EMBL" id="KAE8720508.1"/>
    </source>
</evidence>
<evidence type="ECO:0000256" key="1">
    <source>
        <dbReference type="SAM" id="MobiDB-lite"/>
    </source>
</evidence>
<comment type="caution">
    <text evidence="2">The sequence shown here is derived from an EMBL/GenBank/DDBJ whole genome shotgun (WGS) entry which is preliminary data.</text>
</comment>
<name>A0A6A3BYH1_HIBSY</name>
<dbReference type="EMBL" id="VEPZ02000717">
    <property type="protein sequence ID" value="KAE8720508.1"/>
    <property type="molecule type" value="Genomic_DNA"/>
</dbReference>
<feature type="region of interest" description="Disordered" evidence="1">
    <location>
        <begin position="82"/>
        <end position="116"/>
    </location>
</feature>
<reference evidence="2" key="1">
    <citation type="submission" date="2019-09" db="EMBL/GenBank/DDBJ databases">
        <title>Draft genome information of white flower Hibiscus syriacus.</title>
        <authorList>
            <person name="Kim Y.-M."/>
        </authorList>
    </citation>
    <scope>NUCLEOTIDE SEQUENCE [LARGE SCALE GENOMIC DNA]</scope>
    <source>
        <strain evidence="2">YM2019G1</strain>
        <tissue evidence="2">Leaf</tissue>
    </source>
</reference>
<proteinExistence type="predicted"/>
<protein>
    <submittedName>
        <fullName evidence="2">Uncharacterized protein</fullName>
    </submittedName>
</protein>